<evidence type="ECO:0000256" key="3">
    <source>
        <dbReference type="ARBA" id="ARBA00022833"/>
    </source>
</evidence>
<evidence type="ECO:0000256" key="4">
    <source>
        <dbReference type="PROSITE-ProRule" id="PRU00325"/>
    </source>
</evidence>
<dbReference type="SMART" id="SM00575">
    <property type="entry name" value="ZnF_PMZ"/>
    <property type="match status" value="1"/>
</dbReference>
<feature type="region of interest" description="Disordered" evidence="5">
    <location>
        <begin position="213"/>
        <end position="240"/>
    </location>
</feature>
<evidence type="ECO:0000313" key="8">
    <source>
        <dbReference type="EMBL" id="GJS94179.1"/>
    </source>
</evidence>
<feature type="compositionally biased region" description="Polar residues" evidence="5">
    <location>
        <begin position="174"/>
        <end position="185"/>
    </location>
</feature>
<organism evidence="8 9">
    <name type="scientific">Tanacetum coccineum</name>
    <dbReference type="NCBI Taxonomy" id="301880"/>
    <lineage>
        <taxon>Eukaryota</taxon>
        <taxon>Viridiplantae</taxon>
        <taxon>Streptophyta</taxon>
        <taxon>Embryophyta</taxon>
        <taxon>Tracheophyta</taxon>
        <taxon>Spermatophyta</taxon>
        <taxon>Magnoliopsida</taxon>
        <taxon>eudicotyledons</taxon>
        <taxon>Gunneridae</taxon>
        <taxon>Pentapetalae</taxon>
        <taxon>asterids</taxon>
        <taxon>campanulids</taxon>
        <taxon>Asterales</taxon>
        <taxon>Asteraceae</taxon>
        <taxon>Asteroideae</taxon>
        <taxon>Anthemideae</taxon>
        <taxon>Anthemidinae</taxon>
        <taxon>Tanacetum</taxon>
    </lineage>
</organism>
<dbReference type="EMBL" id="BQNB010011711">
    <property type="protein sequence ID" value="GJS94179.1"/>
    <property type="molecule type" value="Genomic_DNA"/>
</dbReference>
<reference evidence="8" key="1">
    <citation type="journal article" date="2022" name="Int. J. Mol. Sci.">
        <title>Draft Genome of Tanacetum Coccineum: Genomic Comparison of Closely Related Tanacetum-Family Plants.</title>
        <authorList>
            <person name="Yamashiro T."/>
            <person name="Shiraishi A."/>
            <person name="Nakayama K."/>
            <person name="Satake H."/>
        </authorList>
    </citation>
    <scope>NUCLEOTIDE SEQUENCE</scope>
</reference>
<keyword evidence="2 4" id="KW-0863">Zinc-finger</keyword>
<dbReference type="Proteomes" id="UP001151760">
    <property type="component" value="Unassembled WGS sequence"/>
</dbReference>
<dbReference type="InterPro" id="IPR007527">
    <property type="entry name" value="Znf_SWIM"/>
</dbReference>
<accession>A0ABQ4ZV62</accession>
<keyword evidence="6" id="KW-0812">Transmembrane</keyword>
<evidence type="ECO:0000256" key="5">
    <source>
        <dbReference type="SAM" id="MobiDB-lite"/>
    </source>
</evidence>
<dbReference type="InterPro" id="IPR006564">
    <property type="entry name" value="Znf_PMZ"/>
</dbReference>
<feature type="compositionally biased region" description="Low complexity" evidence="5">
    <location>
        <begin position="401"/>
        <end position="415"/>
    </location>
</feature>
<feature type="compositionally biased region" description="Acidic residues" evidence="5">
    <location>
        <begin position="219"/>
        <end position="240"/>
    </location>
</feature>
<reference evidence="8" key="2">
    <citation type="submission" date="2022-01" db="EMBL/GenBank/DDBJ databases">
        <authorList>
            <person name="Yamashiro T."/>
            <person name="Shiraishi A."/>
            <person name="Satake H."/>
            <person name="Nakayama K."/>
        </authorList>
    </citation>
    <scope>NUCLEOTIDE SEQUENCE</scope>
</reference>
<evidence type="ECO:0000313" key="9">
    <source>
        <dbReference type="Proteomes" id="UP001151760"/>
    </source>
</evidence>
<keyword evidence="6" id="KW-0472">Membrane</keyword>
<feature type="transmembrane region" description="Helical" evidence="6">
    <location>
        <begin position="92"/>
        <end position="113"/>
    </location>
</feature>
<evidence type="ECO:0000256" key="2">
    <source>
        <dbReference type="ARBA" id="ARBA00022771"/>
    </source>
</evidence>
<evidence type="ECO:0000256" key="6">
    <source>
        <dbReference type="SAM" id="Phobius"/>
    </source>
</evidence>
<keyword evidence="9" id="KW-1185">Reference proteome</keyword>
<evidence type="ECO:0000256" key="1">
    <source>
        <dbReference type="ARBA" id="ARBA00022723"/>
    </source>
</evidence>
<proteinExistence type="predicted"/>
<feature type="compositionally biased region" description="Polar residues" evidence="5">
    <location>
        <begin position="376"/>
        <end position="400"/>
    </location>
</feature>
<dbReference type="InterPro" id="IPR058594">
    <property type="entry name" value="PB1-like_dom_pln"/>
</dbReference>
<dbReference type="Pfam" id="PF26130">
    <property type="entry name" value="PB1-like"/>
    <property type="match status" value="1"/>
</dbReference>
<feature type="transmembrane region" description="Helical" evidence="6">
    <location>
        <begin position="17"/>
        <end position="37"/>
    </location>
</feature>
<sequence length="415" mass="46454">MSTSHHHYHHLTPLGELRISSIILHLSLTHAILVVVLPRSIMEKHSFDLNVRKKSPDSDEVAQYDKNIVSSVHVIDIDEFCLHDLKEIVVKLSYGVAYLMTFLIPILGLDYGLHPLTVDADVLELAKHVKDNKIILVYVEHGSTNVDTSIFVTPNKRVAIAVDNHLRKTPIEIDSSSDVNRNPPSSDKGPIVEGTDDPFDDLDEILGVRPMGNFKEVEVDTDNETEEESDESDTEENDTIDVIDYDSFSSDLDDEIDSERRNQLRKLRRIDRRVCSCRKRELTGIPCKHNVAAIYNMSKNGMRVGRCGIVVESRTVIIPPIHKPQIDRPPKKRKKLVDELVSQSCSSRKLSRRAKSVKCSKCENLRHNRKCCKGQGSASQVGGSNQQSKGARQATGVRNISSQAVGSSQQSQAPR</sequence>
<protein>
    <submittedName>
        <fullName evidence="8">Mutator type transposase</fullName>
    </submittedName>
</protein>
<keyword evidence="3" id="KW-0862">Zinc</keyword>
<feature type="region of interest" description="Disordered" evidence="5">
    <location>
        <begin position="172"/>
        <end position="196"/>
    </location>
</feature>
<gene>
    <name evidence="8" type="ORF">Tco_0801147</name>
</gene>
<comment type="caution">
    <text evidence="8">The sequence shown here is derived from an EMBL/GenBank/DDBJ whole genome shotgun (WGS) entry which is preliminary data.</text>
</comment>
<name>A0ABQ4ZV62_9ASTR</name>
<dbReference type="Pfam" id="PF04434">
    <property type="entry name" value="SWIM"/>
    <property type="match status" value="1"/>
</dbReference>
<feature type="domain" description="SWIM-type" evidence="7">
    <location>
        <begin position="260"/>
        <end position="298"/>
    </location>
</feature>
<feature type="region of interest" description="Disordered" evidence="5">
    <location>
        <begin position="372"/>
        <end position="415"/>
    </location>
</feature>
<keyword evidence="6" id="KW-1133">Transmembrane helix</keyword>
<evidence type="ECO:0000259" key="7">
    <source>
        <dbReference type="PROSITE" id="PS50966"/>
    </source>
</evidence>
<dbReference type="PROSITE" id="PS50966">
    <property type="entry name" value="ZF_SWIM"/>
    <property type="match status" value="1"/>
</dbReference>
<keyword evidence="1" id="KW-0479">Metal-binding</keyword>